<sequence length="386" mass="40719">MSTMSGTRQAAVGSPVPPGPPDTPGPDGSRLHIALVAPPYYEVPPSGYGGVEAVLADLADALVVRGHRVTLLGVGRPGTSARFVAVSDTPAAARLGEPFPEVVHALAVRRAIEQLHASDPVDVIHDHTFAGALNAPAFARLGIPAVITVHGSVDSELADYYREIGDSAGLVAISDRQRALAPDLNWVGRVHNALRPADWPFEPVKGDYALFLGRFSPDKGPDLALHAAHAAGVPLVLAAKCSEPMERRYFERTVRPLLGPTDTLVGEADATAKRKLLAGARCLLFPVRWEEPFGMVLIEALACGTPVVALRAGAVPEILTHGVTGMIADDPAELPAALHRVTALDPRDCRRAAETRFGVERLAAGYEHAYRAVRARRAPVAAGSSA</sequence>
<dbReference type="PANTHER" id="PTHR45947">
    <property type="entry name" value="SULFOQUINOVOSYL TRANSFERASE SQD2"/>
    <property type="match status" value="1"/>
</dbReference>
<dbReference type="InterPro" id="IPR050194">
    <property type="entry name" value="Glycosyltransferase_grp1"/>
</dbReference>
<keyword evidence="1" id="KW-0328">Glycosyltransferase</keyword>
<evidence type="ECO:0000259" key="5">
    <source>
        <dbReference type="Pfam" id="PF13439"/>
    </source>
</evidence>
<dbReference type="PANTHER" id="PTHR45947:SF13">
    <property type="entry name" value="TRANSFERASE"/>
    <property type="match status" value="1"/>
</dbReference>
<dbReference type="Pfam" id="PF13439">
    <property type="entry name" value="Glyco_transf_4"/>
    <property type="match status" value="1"/>
</dbReference>
<evidence type="ECO:0000256" key="1">
    <source>
        <dbReference type="ARBA" id="ARBA00022676"/>
    </source>
</evidence>
<feature type="domain" description="Glycosyltransferase subfamily 4-like N-terminal" evidence="5">
    <location>
        <begin position="48"/>
        <end position="161"/>
    </location>
</feature>
<feature type="compositionally biased region" description="Pro residues" evidence="3">
    <location>
        <begin position="15"/>
        <end position="24"/>
    </location>
</feature>
<accession>A0ABV8E036</accession>
<feature type="region of interest" description="Disordered" evidence="3">
    <location>
        <begin position="1"/>
        <end position="30"/>
    </location>
</feature>
<keyword evidence="7" id="KW-1185">Reference proteome</keyword>
<keyword evidence="2" id="KW-0808">Transferase</keyword>
<dbReference type="CDD" id="cd03802">
    <property type="entry name" value="GT4_AviGT4-like"/>
    <property type="match status" value="1"/>
</dbReference>
<evidence type="ECO:0000256" key="3">
    <source>
        <dbReference type="SAM" id="MobiDB-lite"/>
    </source>
</evidence>
<evidence type="ECO:0000259" key="4">
    <source>
        <dbReference type="Pfam" id="PF00534"/>
    </source>
</evidence>
<dbReference type="InterPro" id="IPR028098">
    <property type="entry name" value="Glyco_trans_4-like_N"/>
</dbReference>
<dbReference type="Gene3D" id="3.40.50.2000">
    <property type="entry name" value="Glycogen Phosphorylase B"/>
    <property type="match status" value="2"/>
</dbReference>
<comment type="caution">
    <text evidence="6">The sequence shown here is derived from an EMBL/GenBank/DDBJ whole genome shotgun (WGS) entry which is preliminary data.</text>
</comment>
<gene>
    <name evidence="6" type="ORF">ACFO0B_25930</name>
</gene>
<organism evidence="6 7">
    <name type="scientific">Nocardia jiangsuensis</name>
    <dbReference type="NCBI Taxonomy" id="1691563"/>
    <lineage>
        <taxon>Bacteria</taxon>
        <taxon>Bacillati</taxon>
        <taxon>Actinomycetota</taxon>
        <taxon>Actinomycetes</taxon>
        <taxon>Mycobacteriales</taxon>
        <taxon>Nocardiaceae</taxon>
        <taxon>Nocardia</taxon>
    </lineage>
</organism>
<name>A0ABV8E036_9NOCA</name>
<dbReference type="Pfam" id="PF00534">
    <property type="entry name" value="Glycos_transf_1"/>
    <property type="match status" value="1"/>
</dbReference>
<dbReference type="EMBL" id="JBHSAX010000019">
    <property type="protein sequence ID" value="MFC3965444.1"/>
    <property type="molecule type" value="Genomic_DNA"/>
</dbReference>
<evidence type="ECO:0000313" key="6">
    <source>
        <dbReference type="EMBL" id="MFC3965444.1"/>
    </source>
</evidence>
<reference evidence="7" key="1">
    <citation type="journal article" date="2019" name="Int. J. Syst. Evol. Microbiol.">
        <title>The Global Catalogue of Microorganisms (GCM) 10K type strain sequencing project: providing services to taxonomists for standard genome sequencing and annotation.</title>
        <authorList>
            <consortium name="The Broad Institute Genomics Platform"/>
            <consortium name="The Broad Institute Genome Sequencing Center for Infectious Disease"/>
            <person name="Wu L."/>
            <person name="Ma J."/>
        </authorList>
    </citation>
    <scope>NUCLEOTIDE SEQUENCE [LARGE SCALE GENOMIC DNA]</scope>
    <source>
        <strain evidence="7">CGMCC 4.7330</strain>
    </source>
</reference>
<evidence type="ECO:0000313" key="7">
    <source>
        <dbReference type="Proteomes" id="UP001595696"/>
    </source>
</evidence>
<proteinExistence type="predicted"/>
<dbReference type="SUPFAM" id="SSF53756">
    <property type="entry name" value="UDP-Glycosyltransferase/glycogen phosphorylase"/>
    <property type="match status" value="1"/>
</dbReference>
<dbReference type="RefSeq" id="WP_378615219.1">
    <property type="nucleotide sequence ID" value="NZ_JBHSAX010000019.1"/>
</dbReference>
<protein>
    <submittedName>
        <fullName evidence="6">Glycosyltransferase family 4 protein</fullName>
    </submittedName>
</protein>
<evidence type="ECO:0000256" key="2">
    <source>
        <dbReference type="ARBA" id="ARBA00022679"/>
    </source>
</evidence>
<feature type="domain" description="Glycosyl transferase family 1" evidence="4">
    <location>
        <begin position="204"/>
        <end position="334"/>
    </location>
</feature>
<dbReference type="Proteomes" id="UP001595696">
    <property type="component" value="Unassembled WGS sequence"/>
</dbReference>
<dbReference type="InterPro" id="IPR001296">
    <property type="entry name" value="Glyco_trans_1"/>
</dbReference>